<name>A0A8J2U5K3_9GAMM</name>
<dbReference type="AlphaFoldDB" id="A0A8J2U5K3"/>
<dbReference type="RefSeq" id="WP_087505760.1">
    <property type="nucleotide sequence ID" value="NZ_BMDX01000009.1"/>
</dbReference>
<reference evidence="2" key="1">
    <citation type="journal article" date="2019" name="Int. J. Syst. Evol. Microbiol.">
        <title>The Global Catalogue of Microorganisms (GCM) 10K type strain sequencing project: providing services to taxonomists for standard genome sequencing and annotation.</title>
        <authorList>
            <consortium name="The Broad Institute Genomics Platform"/>
            <consortium name="The Broad Institute Genome Sequencing Center for Infectious Disease"/>
            <person name="Wu L."/>
            <person name="Ma J."/>
        </authorList>
    </citation>
    <scope>NUCLEOTIDE SEQUENCE [LARGE SCALE GENOMIC DNA]</scope>
    <source>
        <strain evidence="2">CGMCC 1.10130</strain>
    </source>
</reference>
<evidence type="ECO:0000313" key="1">
    <source>
        <dbReference type="EMBL" id="GGA78785.1"/>
    </source>
</evidence>
<evidence type="ECO:0000313" key="2">
    <source>
        <dbReference type="Proteomes" id="UP000619743"/>
    </source>
</evidence>
<sequence>MLLDQYEQQGVLFNTNFKAMTSDGVQAYRGELVLVEGEVADTSGRRKPPTSLVRDVVLLANNDKLQMVVGGLDAVADIQLFIERYATDLAPDASIFLLAPNAHTEAKVDIAGVSGYLLPWEAMVWAQLTEELRLEKSDFKGLSAADKVATAYDELKCYEPSFPFIPLAEMIANATSAKKETHGAI</sequence>
<dbReference type="Proteomes" id="UP000619743">
    <property type="component" value="Unassembled WGS sequence"/>
</dbReference>
<proteinExistence type="predicted"/>
<protein>
    <submittedName>
        <fullName evidence="1">Uncharacterized protein</fullName>
    </submittedName>
</protein>
<accession>A0A8J2U5K3</accession>
<dbReference type="OrthoDB" id="8479070at2"/>
<gene>
    <name evidence="1" type="ORF">GCM10011369_20910</name>
</gene>
<keyword evidence="2" id="KW-1185">Reference proteome</keyword>
<organism evidence="1 2">
    <name type="scientific">Neiella marina</name>
    <dbReference type="NCBI Taxonomy" id="508461"/>
    <lineage>
        <taxon>Bacteria</taxon>
        <taxon>Pseudomonadati</taxon>
        <taxon>Pseudomonadota</taxon>
        <taxon>Gammaproteobacteria</taxon>
        <taxon>Alteromonadales</taxon>
        <taxon>Echinimonadaceae</taxon>
        <taxon>Neiella</taxon>
    </lineage>
</organism>
<dbReference type="EMBL" id="BMDX01000009">
    <property type="protein sequence ID" value="GGA78785.1"/>
    <property type="molecule type" value="Genomic_DNA"/>
</dbReference>
<comment type="caution">
    <text evidence="1">The sequence shown here is derived from an EMBL/GenBank/DDBJ whole genome shotgun (WGS) entry which is preliminary data.</text>
</comment>